<reference evidence="5 6" key="1">
    <citation type="submission" date="2024-09" db="EMBL/GenBank/DDBJ databases">
        <authorList>
            <person name="Sun Q."/>
            <person name="Mori K."/>
        </authorList>
    </citation>
    <scope>NUCLEOTIDE SEQUENCE [LARGE SCALE GENOMIC DNA]</scope>
    <source>
        <strain evidence="5 6">JCM 4414</strain>
    </source>
</reference>
<dbReference type="RefSeq" id="WP_345488482.1">
    <property type="nucleotide sequence ID" value="NZ_BAAAWU010000001.1"/>
</dbReference>
<keyword evidence="3" id="KW-0732">Signal</keyword>
<evidence type="ECO:0000256" key="2">
    <source>
        <dbReference type="SAM" id="Phobius"/>
    </source>
</evidence>
<evidence type="ECO:0000313" key="6">
    <source>
        <dbReference type="Proteomes" id="UP001589716"/>
    </source>
</evidence>
<keyword evidence="2" id="KW-0472">Membrane</keyword>
<feature type="transmembrane region" description="Helical" evidence="2">
    <location>
        <begin position="411"/>
        <end position="434"/>
    </location>
</feature>
<dbReference type="NCBIfam" id="TIGR04215">
    <property type="entry name" value="choice_anch_A"/>
    <property type="match status" value="1"/>
</dbReference>
<comment type="caution">
    <text evidence="5">The sequence shown here is derived from an EMBL/GenBank/DDBJ whole genome shotgun (WGS) entry which is preliminary data.</text>
</comment>
<feature type="compositionally biased region" description="Pro residues" evidence="1">
    <location>
        <begin position="336"/>
        <end position="361"/>
    </location>
</feature>
<dbReference type="EMBL" id="JBHMCT010000008">
    <property type="protein sequence ID" value="MFB9555139.1"/>
    <property type="molecule type" value="Genomic_DNA"/>
</dbReference>
<evidence type="ECO:0000256" key="1">
    <source>
        <dbReference type="SAM" id="MobiDB-lite"/>
    </source>
</evidence>
<accession>A0ABV5QNQ2</accession>
<evidence type="ECO:0000259" key="4">
    <source>
        <dbReference type="Pfam" id="PF20597"/>
    </source>
</evidence>
<feature type="compositionally biased region" description="Low complexity" evidence="1">
    <location>
        <begin position="380"/>
        <end position="401"/>
    </location>
</feature>
<dbReference type="Proteomes" id="UP001589716">
    <property type="component" value="Unassembled WGS sequence"/>
</dbReference>
<evidence type="ECO:0000313" key="5">
    <source>
        <dbReference type="EMBL" id="MFB9555139.1"/>
    </source>
</evidence>
<evidence type="ECO:0000256" key="3">
    <source>
        <dbReference type="SAM" id="SignalP"/>
    </source>
</evidence>
<feature type="signal peptide" evidence="3">
    <location>
        <begin position="1"/>
        <end position="26"/>
    </location>
</feature>
<dbReference type="InterPro" id="IPR026588">
    <property type="entry name" value="Choice_anch_A"/>
</dbReference>
<dbReference type="Pfam" id="PF20597">
    <property type="entry name" value="pAdhesive_15"/>
    <property type="match status" value="1"/>
</dbReference>
<feature type="domain" description="Choice-of-anchor A" evidence="4">
    <location>
        <begin position="39"/>
        <end position="325"/>
    </location>
</feature>
<sequence length="441" mass="44294">MRTSAAVAAVLAVTGAALTWAPAASAAPGRDGTACATDPLGTAGRYAEFVEKDSTRFSDSEGAVAVGGDAFFGDAGTRQGFSIGHKLTATDLAALPGGHSLVVGGTLHAHQVVLTKGTGVYGSLDDRSAQGAGFAVDGPHRKGASPTAPIDFRKEFAGLRALSTAWAGVEPNGTVTADRSGQGLFLTGTDAKLNVFAVSAADLEKAGAVSVKVPAGSSTLVNVLGTSYDMHSKPTYGVWLWDQTKGAYVQDDYAAGSDAFTSVRSKLLWNFPQAEQVRKNHTSWPGTLLAPNATVRMGGRNIGPGHVNGSVIAEELITVPGAETHQMNFTGCLPTPTRPGPVVPPERPKPTDAPVPAPTSTPTPTATATPTGPATPPAPAASAPAPSDSPSAAAPAPSSTPEGDLAETGSAFGPAATGVAGAAVLLGGGFLAFAKLRKRAS</sequence>
<feature type="chain" id="PRO_5047066253" evidence="3">
    <location>
        <begin position="27"/>
        <end position="441"/>
    </location>
</feature>
<keyword evidence="2" id="KW-0812">Transmembrane</keyword>
<protein>
    <submittedName>
        <fullName evidence="5">Choice-of-anchor A family protein</fullName>
    </submittedName>
</protein>
<keyword evidence="2" id="KW-1133">Transmembrane helix</keyword>
<name>A0ABV5QNQ2_9ACTN</name>
<gene>
    <name evidence="5" type="ORF">ACFFTP_13170</name>
</gene>
<keyword evidence="6" id="KW-1185">Reference proteome</keyword>
<proteinExistence type="predicted"/>
<feature type="region of interest" description="Disordered" evidence="1">
    <location>
        <begin position="327"/>
        <end position="414"/>
    </location>
</feature>
<organism evidence="5 6">
    <name type="scientific">Streptomyces roseoviridis</name>
    <dbReference type="NCBI Taxonomy" id="67361"/>
    <lineage>
        <taxon>Bacteria</taxon>
        <taxon>Bacillati</taxon>
        <taxon>Actinomycetota</taxon>
        <taxon>Actinomycetes</taxon>
        <taxon>Kitasatosporales</taxon>
        <taxon>Streptomycetaceae</taxon>
        <taxon>Streptomyces</taxon>
    </lineage>
</organism>
<feature type="compositionally biased region" description="Low complexity" evidence="1">
    <location>
        <begin position="362"/>
        <end position="372"/>
    </location>
</feature>